<evidence type="ECO:0000256" key="1">
    <source>
        <dbReference type="SAM" id="MobiDB-lite"/>
    </source>
</evidence>
<feature type="compositionally biased region" description="Basic and acidic residues" evidence="1">
    <location>
        <begin position="47"/>
        <end position="59"/>
    </location>
</feature>
<sequence>MCLKQESNRECCHRNQEGDQTIPVRTPCPKDVSRFTNTTWREVKRLSTTDHHCDRNQEKTRRRGPKAKSSHSHQ</sequence>
<evidence type="ECO:0000313" key="3">
    <source>
        <dbReference type="Proteomes" id="UP001432146"/>
    </source>
</evidence>
<protein>
    <submittedName>
        <fullName evidence="2">Uncharacterized protein</fullName>
    </submittedName>
</protein>
<proteinExistence type="predicted"/>
<feature type="region of interest" description="Disordered" evidence="1">
    <location>
        <begin position="47"/>
        <end position="74"/>
    </location>
</feature>
<keyword evidence="3" id="KW-1185">Reference proteome</keyword>
<accession>A0AAW0ZWF7</accession>
<dbReference type="AlphaFoldDB" id="A0AAW0ZWF7"/>
<organism evidence="2 3">
    <name type="scientific">Tetragonisca angustula</name>
    <dbReference type="NCBI Taxonomy" id="166442"/>
    <lineage>
        <taxon>Eukaryota</taxon>
        <taxon>Metazoa</taxon>
        <taxon>Ecdysozoa</taxon>
        <taxon>Arthropoda</taxon>
        <taxon>Hexapoda</taxon>
        <taxon>Insecta</taxon>
        <taxon>Pterygota</taxon>
        <taxon>Neoptera</taxon>
        <taxon>Endopterygota</taxon>
        <taxon>Hymenoptera</taxon>
        <taxon>Apocrita</taxon>
        <taxon>Aculeata</taxon>
        <taxon>Apoidea</taxon>
        <taxon>Anthophila</taxon>
        <taxon>Apidae</taxon>
        <taxon>Tetragonisca</taxon>
    </lineage>
</organism>
<dbReference type="EMBL" id="JAWNGG020000103">
    <property type="protein sequence ID" value="KAK9301923.1"/>
    <property type="molecule type" value="Genomic_DNA"/>
</dbReference>
<dbReference type="Proteomes" id="UP001432146">
    <property type="component" value="Unassembled WGS sequence"/>
</dbReference>
<reference evidence="2 3" key="1">
    <citation type="submission" date="2024-05" db="EMBL/GenBank/DDBJ databases">
        <title>The nuclear and mitochondrial genome assemblies of Tetragonisca angustula (Apidae: Meliponini), a tiny yet remarkable pollinator in the Neotropics.</title>
        <authorList>
            <person name="Ferrari R."/>
            <person name="Ricardo P.C."/>
            <person name="Dias F.C."/>
            <person name="Araujo N.S."/>
            <person name="Soares D.O."/>
            <person name="Zhou Q.-S."/>
            <person name="Zhu C.-D."/>
            <person name="Coutinho L."/>
            <person name="Airas M.C."/>
            <person name="Batista T.M."/>
        </authorList>
    </citation>
    <scope>NUCLEOTIDE SEQUENCE [LARGE SCALE GENOMIC DNA]</scope>
    <source>
        <strain evidence="2">ASF017062</strain>
        <tissue evidence="2">Abdomen</tissue>
    </source>
</reference>
<feature type="compositionally biased region" description="Basic residues" evidence="1">
    <location>
        <begin position="60"/>
        <end position="74"/>
    </location>
</feature>
<comment type="caution">
    <text evidence="2">The sequence shown here is derived from an EMBL/GenBank/DDBJ whole genome shotgun (WGS) entry which is preliminary data.</text>
</comment>
<name>A0AAW0ZWF7_9HYME</name>
<gene>
    <name evidence="2" type="ORF">QLX08_005921</name>
</gene>
<evidence type="ECO:0000313" key="2">
    <source>
        <dbReference type="EMBL" id="KAK9301923.1"/>
    </source>
</evidence>